<evidence type="ECO:0000259" key="8">
    <source>
        <dbReference type="Pfam" id="PF12832"/>
    </source>
</evidence>
<feature type="transmembrane region" description="Helical" evidence="7">
    <location>
        <begin position="527"/>
        <end position="548"/>
    </location>
</feature>
<proteinExistence type="inferred from homology"/>
<feature type="transmembrane region" description="Helical" evidence="7">
    <location>
        <begin position="423"/>
        <end position="444"/>
    </location>
</feature>
<comment type="subcellular location">
    <subcellularLocation>
        <location evidence="1">Membrane</location>
        <topology evidence="1">Multi-pass membrane protein</topology>
    </subcellularLocation>
</comment>
<feature type="transmembrane region" description="Helical" evidence="7">
    <location>
        <begin position="42"/>
        <end position="64"/>
    </location>
</feature>
<organism evidence="9 10">
    <name type="scientific">Anopheles arabiensis</name>
    <name type="common">Mosquito</name>
    <dbReference type="NCBI Taxonomy" id="7173"/>
    <lineage>
        <taxon>Eukaryota</taxon>
        <taxon>Metazoa</taxon>
        <taxon>Ecdysozoa</taxon>
        <taxon>Arthropoda</taxon>
        <taxon>Hexapoda</taxon>
        <taxon>Insecta</taxon>
        <taxon>Pterygota</taxon>
        <taxon>Neoptera</taxon>
        <taxon>Endopterygota</taxon>
        <taxon>Diptera</taxon>
        <taxon>Nematocera</taxon>
        <taxon>Culicoidea</taxon>
        <taxon>Culicidae</taxon>
        <taxon>Anophelinae</taxon>
        <taxon>Anopheles</taxon>
    </lineage>
</organism>
<feature type="transmembrane region" description="Helical" evidence="7">
    <location>
        <begin position="497"/>
        <end position="521"/>
    </location>
</feature>
<evidence type="ECO:0000256" key="1">
    <source>
        <dbReference type="ARBA" id="ARBA00004141"/>
    </source>
</evidence>
<evidence type="ECO:0000256" key="2">
    <source>
        <dbReference type="ARBA" id="ARBA00005241"/>
    </source>
</evidence>
<feature type="transmembrane region" description="Helical" evidence="7">
    <location>
        <begin position="560"/>
        <end position="580"/>
    </location>
</feature>
<reference evidence="9" key="1">
    <citation type="submission" date="2022-08" db="UniProtKB">
        <authorList>
            <consortium name="EnsemblMetazoa"/>
        </authorList>
    </citation>
    <scope>IDENTIFICATION</scope>
    <source>
        <strain evidence="9">Dongola</strain>
    </source>
</reference>
<dbReference type="VEuPathDB" id="VectorBase:AARA016355"/>
<dbReference type="Pfam" id="PF12832">
    <property type="entry name" value="MFS_1_like"/>
    <property type="match status" value="1"/>
</dbReference>
<feature type="region of interest" description="Disordered" evidence="6">
    <location>
        <begin position="929"/>
        <end position="950"/>
    </location>
</feature>
<feature type="compositionally biased region" description="Basic and acidic residues" evidence="6">
    <location>
        <begin position="207"/>
        <end position="217"/>
    </location>
</feature>
<feature type="compositionally biased region" description="Low complexity" evidence="6">
    <location>
        <begin position="929"/>
        <end position="940"/>
    </location>
</feature>
<keyword evidence="3 7" id="KW-0812">Transmembrane</keyword>
<evidence type="ECO:0000256" key="6">
    <source>
        <dbReference type="SAM" id="MobiDB-lite"/>
    </source>
</evidence>
<dbReference type="AlphaFoldDB" id="A0A1Y9GKB9"/>
<feature type="transmembrane region" description="Helical" evidence="7">
    <location>
        <begin position="382"/>
        <end position="402"/>
    </location>
</feature>
<dbReference type="Proteomes" id="UP000075840">
    <property type="component" value="Unassembled WGS sequence"/>
</dbReference>
<dbReference type="PANTHER" id="PTHR16172:SF41">
    <property type="entry name" value="MAJOR FACILITATOR SUPERFAMILY DOMAIN-CONTAINING PROTEIN 6-LIKE"/>
    <property type="match status" value="1"/>
</dbReference>
<accession>A0A1Y9GKB9</accession>
<dbReference type="SUPFAM" id="SSF103473">
    <property type="entry name" value="MFS general substrate transporter"/>
    <property type="match status" value="2"/>
</dbReference>
<evidence type="ECO:0000313" key="10">
    <source>
        <dbReference type="Proteomes" id="UP000075840"/>
    </source>
</evidence>
<dbReference type="VEuPathDB" id="VectorBase:AARA21_014455"/>
<feature type="compositionally biased region" description="Basic and acidic residues" evidence="6">
    <location>
        <begin position="693"/>
        <end position="707"/>
    </location>
</feature>
<dbReference type="CDD" id="cd17335">
    <property type="entry name" value="MFS_MFSD6"/>
    <property type="match status" value="1"/>
</dbReference>
<feature type="region of interest" description="Disordered" evidence="6">
    <location>
        <begin position="693"/>
        <end position="713"/>
    </location>
</feature>
<dbReference type="EnsemblMetazoa" id="AARA016355-RA">
    <property type="protein sequence ID" value="AARA016355-PA"/>
    <property type="gene ID" value="AARA016355"/>
</dbReference>
<evidence type="ECO:0000256" key="5">
    <source>
        <dbReference type="ARBA" id="ARBA00023136"/>
    </source>
</evidence>
<evidence type="ECO:0000256" key="3">
    <source>
        <dbReference type="ARBA" id="ARBA00022692"/>
    </source>
</evidence>
<keyword evidence="10" id="KW-1185">Reference proteome</keyword>
<protein>
    <recommendedName>
        <fullName evidence="8">Major facilitator superfamily associated domain-containing protein</fullName>
    </recommendedName>
</protein>
<feature type="compositionally biased region" description="Basic and acidic residues" evidence="6">
    <location>
        <begin position="941"/>
        <end position="950"/>
    </location>
</feature>
<keyword evidence="4 7" id="KW-1133">Transmembrane helix</keyword>
<dbReference type="Gene3D" id="1.20.1250.20">
    <property type="entry name" value="MFS general substrate transporter like domains"/>
    <property type="match status" value="3"/>
</dbReference>
<dbReference type="PANTHER" id="PTHR16172">
    <property type="entry name" value="MAJOR FACILITATOR SUPERFAMILY DOMAIN-CONTAINING PROTEIN 6-LIKE"/>
    <property type="match status" value="1"/>
</dbReference>
<dbReference type="InterPro" id="IPR036259">
    <property type="entry name" value="MFS_trans_sf"/>
</dbReference>
<feature type="transmembrane region" description="Helical" evidence="7">
    <location>
        <begin position="76"/>
        <end position="98"/>
    </location>
</feature>
<dbReference type="EMBL" id="APCN01001636">
    <property type="status" value="NOT_ANNOTATED_CDS"/>
    <property type="molecule type" value="Genomic_DNA"/>
</dbReference>
<dbReference type="InterPro" id="IPR024989">
    <property type="entry name" value="MFS_assoc_dom"/>
</dbReference>
<feature type="region of interest" description="Disordered" evidence="6">
    <location>
        <begin position="781"/>
        <end position="813"/>
    </location>
</feature>
<name>A0A1Y9GKB9_ANOAR</name>
<evidence type="ECO:0000256" key="7">
    <source>
        <dbReference type="SAM" id="Phobius"/>
    </source>
</evidence>
<comment type="similarity">
    <text evidence="2">Belongs to the major facilitator superfamily. MFSD6 family.</text>
</comment>
<sequence>MAAEENGTNAINTVVGPDDDPMRDPTRWEKFCQRHGINPNLIMLKITLFVMYGATSSLLPYLTIHMQSTGLTVEEIAIIYLALPFTTFLSPPITGFLVDKFGRYKPVVIMSLLLNALFHHSLLLIPQQEIPGKLPEAYVMRHPGTGNVEVWWSPCPSRECPEEEEIDIVVDQCLDHCLLQEQNPKIELAPPPTDLPLVVTPIGDEPNDPKDDLDLYVRNKGKGNKNKTADVLSTSSSSSTTELYMDKSLLKDTPEESEESEEGWVVAGSGDSAFIVLDMHPDLGEPIEQLGMEIEHDDNATVTDFKTRFGVALLWQQGVNVTALEEEDLRCGGLVMTSNMTLNSNIKLSEWAADCMVQRCRFRRNGPDICPPDYKESDDKIFWIYFLLRFLATTMLSAGVTIMDPIALTMIEKYGGDFGRERLFSSIGMAIFSPITGVLIDLFSKDLGYTDYSAAFYTYDILLIISSVTVFLMPLGEKLPADNVFKDLLNLLKLKHVIIFIWFLFLLGNFWGFIESFLFLYLKELGAPNYLLGITITVGTVSSIPFLYGAGRITKIVGHVNLIVIAFIAHACRLVGYSFIENAWWCFPFEAMEALSCHLMWVAAATYCALLAPKNLLATLIGVLGMAHFSLGRGSGSFFGGFLIGEVGTREAFRYMGLVAVAGGLAYKFIHSIWLRKYDNPDADDEAVEKGEAEKLYTDGDEPKTKDQGTSMSQERLSLMIKYNQIGSLTSLPRGSRGDVNDVFSKRRSSYNIEFVRAQKGGGSASKVDLLKSAVDINHKASHQHLRKEGKASDQSLNSKRADSAPRLNQSKNISQPILSAVVDEDLPSSVLSRHRKKHHQSGILVVKACSQDGDLDLRNYLRETEQRDSITEGEEENYKLELSKKASRGHVLNDIPEKTVEAVDTAAATPPVTPVVEGTDTTTTTTITTTTTTTTTPSIADDHTTANAS</sequence>
<evidence type="ECO:0000313" key="9">
    <source>
        <dbReference type="EnsemblMetazoa" id="AARA016355-PA"/>
    </source>
</evidence>
<feature type="transmembrane region" description="Helical" evidence="7">
    <location>
        <begin position="456"/>
        <end position="476"/>
    </location>
</feature>
<dbReference type="EMBL" id="APCN01001635">
    <property type="status" value="NOT_ANNOTATED_CDS"/>
    <property type="molecule type" value="Genomic_DNA"/>
</dbReference>
<keyword evidence="5 7" id="KW-0472">Membrane</keyword>
<evidence type="ECO:0000256" key="4">
    <source>
        <dbReference type="ARBA" id="ARBA00022989"/>
    </source>
</evidence>
<dbReference type="InterPro" id="IPR051717">
    <property type="entry name" value="MFS_MFSD6"/>
</dbReference>
<feature type="region of interest" description="Disordered" evidence="6">
    <location>
        <begin position="203"/>
        <end position="238"/>
    </location>
</feature>
<feature type="domain" description="Major facilitator superfamily associated" evidence="8">
    <location>
        <begin position="41"/>
        <end position="655"/>
    </location>
</feature>
<dbReference type="GO" id="GO:0016020">
    <property type="term" value="C:membrane"/>
    <property type="evidence" value="ECO:0007669"/>
    <property type="project" value="UniProtKB-SubCell"/>
</dbReference>